<accession>A0ABP9XU10</accession>
<keyword evidence="2" id="KW-1185">Reference proteome</keyword>
<evidence type="ECO:0000313" key="1">
    <source>
        <dbReference type="EMBL" id="GAA5798242.1"/>
    </source>
</evidence>
<gene>
    <name evidence="1" type="ORF">HPULCUR_003642</name>
</gene>
<evidence type="ECO:0000313" key="2">
    <source>
        <dbReference type="Proteomes" id="UP001476247"/>
    </source>
</evidence>
<proteinExistence type="predicted"/>
<name>A0ABP9XU10_9FUNG</name>
<dbReference type="Proteomes" id="UP001476247">
    <property type="component" value="Unassembled WGS sequence"/>
</dbReference>
<protein>
    <submittedName>
        <fullName evidence="1">Uncharacterized protein</fullName>
    </submittedName>
</protein>
<dbReference type="EMBL" id="BAABUJ010000009">
    <property type="protein sequence ID" value="GAA5798242.1"/>
    <property type="molecule type" value="Genomic_DNA"/>
</dbReference>
<organism evidence="1 2">
    <name type="scientific">Helicostylum pulchrum</name>
    <dbReference type="NCBI Taxonomy" id="562976"/>
    <lineage>
        <taxon>Eukaryota</taxon>
        <taxon>Fungi</taxon>
        <taxon>Fungi incertae sedis</taxon>
        <taxon>Mucoromycota</taxon>
        <taxon>Mucoromycotina</taxon>
        <taxon>Mucoromycetes</taxon>
        <taxon>Mucorales</taxon>
        <taxon>Mucorineae</taxon>
        <taxon>Mucoraceae</taxon>
        <taxon>Helicostylum</taxon>
    </lineage>
</organism>
<sequence>MAADVWEENLHKKLIDRNAREYAKWTRIFVSTTISRRIRKDVYECISTVIEQQIYKDVI</sequence>
<comment type="caution">
    <text evidence="1">The sequence shown here is derived from an EMBL/GenBank/DDBJ whole genome shotgun (WGS) entry which is preliminary data.</text>
</comment>
<reference evidence="1 2" key="1">
    <citation type="submission" date="2024-04" db="EMBL/GenBank/DDBJ databases">
        <title>genome sequences of Mucor flavus KT1a and Helicostylum pulchrum KT1b strains isolation_sourced from the surface of a dry-aged beef.</title>
        <authorList>
            <person name="Toyotome T."/>
            <person name="Hosono M."/>
            <person name="Torimaru M."/>
            <person name="Fukuda K."/>
            <person name="Mikami N."/>
        </authorList>
    </citation>
    <scope>NUCLEOTIDE SEQUENCE [LARGE SCALE GENOMIC DNA]</scope>
    <source>
        <strain evidence="1 2">KT1b</strain>
    </source>
</reference>